<evidence type="ECO:0000313" key="3">
    <source>
        <dbReference type="Proteomes" id="UP001221898"/>
    </source>
</evidence>
<dbReference type="EMBL" id="JAINUG010000014">
    <property type="protein sequence ID" value="KAJ8414108.1"/>
    <property type="molecule type" value="Genomic_DNA"/>
</dbReference>
<organism evidence="2 3">
    <name type="scientific">Aldrovandia affinis</name>
    <dbReference type="NCBI Taxonomy" id="143900"/>
    <lineage>
        <taxon>Eukaryota</taxon>
        <taxon>Metazoa</taxon>
        <taxon>Chordata</taxon>
        <taxon>Craniata</taxon>
        <taxon>Vertebrata</taxon>
        <taxon>Euteleostomi</taxon>
        <taxon>Actinopterygii</taxon>
        <taxon>Neopterygii</taxon>
        <taxon>Teleostei</taxon>
        <taxon>Notacanthiformes</taxon>
        <taxon>Halosauridae</taxon>
        <taxon>Aldrovandia</taxon>
    </lineage>
</organism>
<proteinExistence type="predicted"/>
<dbReference type="AlphaFoldDB" id="A0AAD7T536"/>
<gene>
    <name evidence="2" type="ORF">AAFF_G00067060</name>
</gene>
<protein>
    <submittedName>
        <fullName evidence="2">Uncharacterized protein</fullName>
    </submittedName>
</protein>
<accession>A0AAD7T536</accession>
<comment type="caution">
    <text evidence="2">The sequence shown here is derived from an EMBL/GenBank/DDBJ whole genome shotgun (WGS) entry which is preliminary data.</text>
</comment>
<evidence type="ECO:0000256" key="1">
    <source>
        <dbReference type="SAM" id="MobiDB-lite"/>
    </source>
</evidence>
<sequence>MAALSAQISRMVLAPQSGGSVPGVWGQALSDASVSDAKCFPHTLSHSGTTVPLESEGGREQGKGTRTGNTAAGPALDPEVLPVAQFHWFYTGFLTPGGGP</sequence>
<dbReference type="Proteomes" id="UP001221898">
    <property type="component" value="Unassembled WGS sequence"/>
</dbReference>
<feature type="region of interest" description="Disordered" evidence="1">
    <location>
        <begin position="45"/>
        <end position="76"/>
    </location>
</feature>
<name>A0AAD7T536_9TELE</name>
<reference evidence="2" key="1">
    <citation type="journal article" date="2023" name="Science">
        <title>Genome structures resolve the early diversification of teleost fishes.</title>
        <authorList>
            <person name="Parey E."/>
            <person name="Louis A."/>
            <person name="Montfort J."/>
            <person name="Bouchez O."/>
            <person name="Roques C."/>
            <person name="Iampietro C."/>
            <person name="Lluch J."/>
            <person name="Castinel A."/>
            <person name="Donnadieu C."/>
            <person name="Desvignes T."/>
            <person name="Floi Bucao C."/>
            <person name="Jouanno E."/>
            <person name="Wen M."/>
            <person name="Mejri S."/>
            <person name="Dirks R."/>
            <person name="Jansen H."/>
            <person name="Henkel C."/>
            <person name="Chen W.J."/>
            <person name="Zahm M."/>
            <person name="Cabau C."/>
            <person name="Klopp C."/>
            <person name="Thompson A.W."/>
            <person name="Robinson-Rechavi M."/>
            <person name="Braasch I."/>
            <person name="Lecointre G."/>
            <person name="Bobe J."/>
            <person name="Postlethwait J.H."/>
            <person name="Berthelot C."/>
            <person name="Roest Crollius H."/>
            <person name="Guiguen Y."/>
        </authorList>
    </citation>
    <scope>NUCLEOTIDE SEQUENCE</scope>
    <source>
        <strain evidence="2">NC1722</strain>
    </source>
</reference>
<keyword evidence="3" id="KW-1185">Reference proteome</keyword>
<evidence type="ECO:0000313" key="2">
    <source>
        <dbReference type="EMBL" id="KAJ8414108.1"/>
    </source>
</evidence>